<feature type="transmembrane region" description="Helical" evidence="1">
    <location>
        <begin position="44"/>
        <end position="66"/>
    </location>
</feature>
<feature type="transmembrane region" description="Helical" evidence="1">
    <location>
        <begin position="117"/>
        <end position="134"/>
    </location>
</feature>
<gene>
    <name evidence="2" type="ORF">ABID29_000529</name>
</gene>
<dbReference type="RefSeq" id="WP_354364195.1">
    <property type="nucleotide sequence ID" value="NZ_JBEPLO010000004.1"/>
</dbReference>
<keyword evidence="1" id="KW-1133">Transmembrane helix</keyword>
<protein>
    <submittedName>
        <fullName evidence="2">Uncharacterized protein</fullName>
    </submittedName>
</protein>
<feature type="transmembrane region" description="Helical" evidence="1">
    <location>
        <begin position="7"/>
        <end position="32"/>
    </location>
</feature>
<evidence type="ECO:0000313" key="3">
    <source>
        <dbReference type="Proteomes" id="UP001549122"/>
    </source>
</evidence>
<evidence type="ECO:0000256" key="1">
    <source>
        <dbReference type="SAM" id="Phobius"/>
    </source>
</evidence>
<keyword evidence="1" id="KW-0472">Membrane</keyword>
<organism evidence="2 3">
    <name type="scientific">Streptococcus rupicaprae</name>
    <dbReference type="NCBI Taxonomy" id="759619"/>
    <lineage>
        <taxon>Bacteria</taxon>
        <taxon>Bacillati</taxon>
        <taxon>Bacillota</taxon>
        <taxon>Bacilli</taxon>
        <taxon>Lactobacillales</taxon>
        <taxon>Streptococcaceae</taxon>
        <taxon>Streptococcus</taxon>
    </lineage>
</organism>
<keyword evidence="3" id="KW-1185">Reference proteome</keyword>
<feature type="transmembrane region" description="Helical" evidence="1">
    <location>
        <begin position="86"/>
        <end position="111"/>
    </location>
</feature>
<name>A0ABV2FFT1_9STRE</name>
<sequence length="702" mass="78814">MKKKIGYLLVYLPLLMWLLFPFGGYLLIDLVIKLLLSGGMMSGLVVWVYLAYACGILYLLGFIGNLTRAIGRLRAADTKWQGLSSLLYLIVTIIAAIYGIMNSSLILMGIFLIKENFPFALLIASFPILDYFSSLSEEEFTIPFLQSQKKINLKLALLVWVGLLIAAIGLPQIHREFVSYQKNRGIEESLQSLYQSYGYDYEVAVQSKEEGHARVVLSDQGVDLPVRIQFEEDRVSRKVEVLGTSFIDVRQGLNTLLEEKSKEIEAQETLKIYQSLVETLADDLPEEEQPAELEITFRTPEDYQLPEELVRLAQKNNKSDKAVLKAYEGYYGIDVETYMAYGLLMPAISLKNSSDYSTGYGLLENGDLSSLPDGSYLLNDQLYVVQDGQIIANQSMPISPKGLDKDESNTHYYSLEEIEVAHDSDGGRLTGKDTLSEEEIITAIESFYNQLGQKVTATVVAYLEGTQTVLAYLEQGKIRIPVRLGFENGQVISTTYEGDDSLYEHSIILRHFAESSEAQRLRNHYKELVKQAIAKTDHKAHLAVMDTGTIYSSYTGYRFWDLSEAILSEKASHRQSSDPVQSAFYGLGGLSVEDLIKSGALVVTVDLMTISDDFYYGWAEYQAAESEIFENLDTSQLSDGLYLLGGRAFQIKGGQVLNQTTSSPVDRSLIDLPATSNFDYLIQEEWEEPSLLFDELIKEVEE</sequence>
<proteinExistence type="predicted"/>
<dbReference type="Proteomes" id="UP001549122">
    <property type="component" value="Unassembled WGS sequence"/>
</dbReference>
<feature type="transmembrane region" description="Helical" evidence="1">
    <location>
        <begin position="155"/>
        <end position="174"/>
    </location>
</feature>
<evidence type="ECO:0000313" key="2">
    <source>
        <dbReference type="EMBL" id="MET3557419.1"/>
    </source>
</evidence>
<comment type="caution">
    <text evidence="2">The sequence shown here is derived from an EMBL/GenBank/DDBJ whole genome shotgun (WGS) entry which is preliminary data.</text>
</comment>
<accession>A0ABV2FFT1</accession>
<keyword evidence="1" id="KW-0812">Transmembrane</keyword>
<dbReference type="EMBL" id="JBEPLO010000004">
    <property type="protein sequence ID" value="MET3557419.1"/>
    <property type="molecule type" value="Genomic_DNA"/>
</dbReference>
<reference evidence="2 3" key="1">
    <citation type="submission" date="2024-06" db="EMBL/GenBank/DDBJ databases">
        <title>Genomic Encyclopedia of Type Strains, Phase IV (KMG-IV): sequencing the most valuable type-strain genomes for metagenomic binning, comparative biology and taxonomic classification.</title>
        <authorList>
            <person name="Goeker M."/>
        </authorList>
    </citation>
    <scope>NUCLEOTIDE SEQUENCE [LARGE SCALE GENOMIC DNA]</scope>
    <source>
        <strain evidence="2 3">DSM 28303</strain>
    </source>
</reference>